<dbReference type="AlphaFoldDB" id="A0A914NY58"/>
<feature type="chain" id="PRO_5037986176" evidence="1">
    <location>
        <begin position="30"/>
        <end position="62"/>
    </location>
</feature>
<name>A0A914NY58_MELIC</name>
<organism evidence="2 3">
    <name type="scientific">Meloidogyne incognita</name>
    <name type="common">Southern root-knot nematode worm</name>
    <name type="synonym">Oxyuris incognita</name>
    <dbReference type="NCBI Taxonomy" id="6306"/>
    <lineage>
        <taxon>Eukaryota</taxon>
        <taxon>Metazoa</taxon>
        <taxon>Ecdysozoa</taxon>
        <taxon>Nematoda</taxon>
        <taxon>Chromadorea</taxon>
        <taxon>Rhabditida</taxon>
        <taxon>Tylenchina</taxon>
        <taxon>Tylenchomorpha</taxon>
        <taxon>Tylenchoidea</taxon>
        <taxon>Meloidogynidae</taxon>
        <taxon>Meloidogyninae</taxon>
        <taxon>Meloidogyne</taxon>
        <taxon>Meloidogyne incognita group</taxon>
    </lineage>
</organism>
<accession>A0A914NY58</accession>
<evidence type="ECO:0000313" key="2">
    <source>
        <dbReference type="Proteomes" id="UP000887563"/>
    </source>
</evidence>
<reference evidence="3" key="1">
    <citation type="submission" date="2022-11" db="UniProtKB">
        <authorList>
            <consortium name="WormBaseParasite"/>
        </authorList>
    </citation>
    <scope>IDENTIFICATION</scope>
</reference>
<dbReference type="WBParaSite" id="Minc3s08986g42817">
    <property type="protein sequence ID" value="Minc3s08986g42817"/>
    <property type="gene ID" value="Minc3s08986g42817"/>
</dbReference>
<sequence length="62" mass="7020">MSTSMHSHVVDVLIQLLIVFKSLAKQVHARRPFISRRIAFVFSDFRLASNCRTTTANGNSSR</sequence>
<keyword evidence="2" id="KW-1185">Reference proteome</keyword>
<keyword evidence="1" id="KW-0732">Signal</keyword>
<evidence type="ECO:0000313" key="3">
    <source>
        <dbReference type="WBParaSite" id="Minc3s08986g42817"/>
    </source>
</evidence>
<feature type="signal peptide" evidence="1">
    <location>
        <begin position="1"/>
        <end position="29"/>
    </location>
</feature>
<protein>
    <submittedName>
        <fullName evidence="3">Secreted protein</fullName>
    </submittedName>
</protein>
<dbReference type="Proteomes" id="UP000887563">
    <property type="component" value="Unplaced"/>
</dbReference>
<evidence type="ECO:0000256" key="1">
    <source>
        <dbReference type="SAM" id="SignalP"/>
    </source>
</evidence>
<proteinExistence type="predicted"/>